<feature type="transmembrane region" description="Helical" evidence="7">
    <location>
        <begin position="177"/>
        <end position="199"/>
    </location>
</feature>
<dbReference type="GO" id="GO:0015134">
    <property type="term" value="F:hexuronate transmembrane transporter activity"/>
    <property type="evidence" value="ECO:0007669"/>
    <property type="project" value="TreeGrafter"/>
</dbReference>
<dbReference type="GO" id="GO:0016020">
    <property type="term" value="C:membrane"/>
    <property type="evidence" value="ECO:0007669"/>
    <property type="project" value="UniProtKB-SubCell"/>
</dbReference>
<evidence type="ECO:0000313" key="10">
    <source>
        <dbReference type="Proteomes" id="UP000240212"/>
    </source>
</evidence>
<evidence type="ECO:0000256" key="6">
    <source>
        <dbReference type="ARBA" id="ARBA00038514"/>
    </source>
</evidence>
<reference evidence="9 10" key="1">
    <citation type="submission" date="2018-03" db="EMBL/GenBank/DDBJ databases">
        <title>Draft genome sequence of the first documented clinical Siccibacter turicensis isolate in Austria.</title>
        <authorList>
            <person name="Lepuschitz S."/>
            <person name="Pekard-Amenitsch S."/>
            <person name="Haunold R."/>
            <person name="Schill S."/>
            <person name="Mach R."/>
            <person name="Allerberger F."/>
            <person name="Ruppitsch W."/>
            <person name="Forsythe S.J."/>
        </authorList>
    </citation>
    <scope>NUCLEOTIDE SEQUENCE [LARGE SCALE GENOMIC DNA]</scope>
    <source>
        <strain evidence="9 10">6100069499-17</strain>
    </source>
</reference>
<proteinExistence type="inferred from homology"/>
<gene>
    <name evidence="9" type="ORF">C7G83_02310</name>
</gene>
<evidence type="ECO:0000256" key="3">
    <source>
        <dbReference type="ARBA" id="ARBA00022692"/>
    </source>
</evidence>
<dbReference type="PANTHER" id="PTHR11662:SF285">
    <property type="entry name" value="HEXURONATE TRANSPORTER"/>
    <property type="match status" value="1"/>
</dbReference>
<evidence type="ECO:0000256" key="4">
    <source>
        <dbReference type="ARBA" id="ARBA00022989"/>
    </source>
</evidence>
<dbReference type="SUPFAM" id="SSF103473">
    <property type="entry name" value="MFS general substrate transporter"/>
    <property type="match status" value="1"/>
</dbReference>
<comment type="caution">
    <text evidence="9">The sequence shown here is derived from an EMBL/GenBank/DDBJ whole genome shotgun (WGS) entry which is preliminary data.</text>
</comment>
<evidence type="ECO:0000256" key="1">
    <source>
        <dbReference type="ARBA" id="ARBA00004141"/>
    </source>
</evidence>
<dbReference type="InterPro" id="IPR050382">
    <property type="entry name" value="MFS_Na/Anion_cotransporter"/>
</dbReference>
<dbReference type="PROSITE" id="PS50850">
    <property type="entry name" value="MFS"/>
    <property type="match status" value="1"/>
</dbReference>
<keyword evidence="2" id="KW-1003">Cell membrane</keyword>
<feature type="transmembrane region" description="Helical" evidence="7">
    <location>
        <begin position="242"/>
        <end position="266"/>
    </location>
</feature>
<dbReference type="CDD" id="cd17319">
    <property type="entry name" value="MFS_ExuT_GudP_like"/>
    <property type="match status" value="1"/>
</dbReference>
<dbReference type="RefSeq" id="WP_106876063.1">
    <property type="nucleotide sequence ID" value="NZ_PYEP01000001.1"/>
</dbReference>
<dbReference type="STRING" id="1388748.GCA_000463155_01480"/>
<feature type="domain" description="Major facilitator superfamily (MFS) profile" evidence="8">
    <location>
        <begin position="25"/>
        <end position="429"/>
    </location>
</feature>
<dbReference type="InterPro" id="IPR011701">
    <property type="entry name" value="MFS"/>
</dbReference>
<evidence type="ECO:0000256" key="2">
    <source>
        <dbReference type="ARBA" id="ARBA00022475"/>
    </source>
</evidence>
<evidence type="ECO:0000313" key="9">
    <source>
        <dbReference type="EMBL" id="PSN09598.1"/>
    </source>
</evidence>
<feature type="transmembrane region" description="Helical" evidence="7">
    <location>
        <begin position="312"/>
        <end position="334"/>
    </location>
</feature>
<accession>A0A2P8VR95</accession>
<dbReference type="PANTHER" id="PTHR11662">
    <property type="entry name" value="SOLUTE CARRIER FAMILY 17"/>
    <property type="match status" value="1"/>
</dbReference>
<feature type="transmembrane region" description="Helical" evidence="7">
    <location>
        <begin position="340"/>
        <end position="364"/>
    </location>
</feature>
<dbReference type="Gene3D" id="1.20.1250.20">
    <property type="entry name" value="MFS general substrate transporter like domains"/>
    <property type="match status" value="2"/>
</dbReference>
<evidence type="ECO:0000256" key="7">
    <source>
        <dbReference type="SAM" id="Phobius"/>
    </source>
</evidence>
<feature type="transmembrane region" description="Helical" evidence="7">
    <location>
        <begin position="149"/>
        <end position="171"/>
    </location>
</feature>
<dbReference type="EMBL" id="PYEP01000001">
    <property type="protein sequence ID" value="PSN09598.1"/>
    <property type="molecule type" value="Genomic_DNA"/>
</dbReference>
<dbReference type="Proteomes" id="UP000240212">
    <property type="component" value="Unassembled WGS sequence"/>
</dbReference>
<evidence type="ECO:0000256" key="5">
    <source>
        <dbReference type="ARBA" id="ARBA00023136"/>
    </source>
</evidence>
<keyword evidence="5 7" id="KW-0472">Membrane</keyword>
<keyword evidence="3 7" id="KW-0812">Transmembrane</keyword>
<feature type="transmembrane region" description="Helical" evidence="7">
    <location>
        <begin position="278"/>
        <end position="300"/>
    </location>
</feature>
<feature type="transmembrane region" description="Helical" evidence="7">
    <location>
        <begin position="90"/>
        <end position="109"/>
    </location>
</feature>
<feature type="transmembrane region" description="Helical" evidence="7">
    <location>
        <begin position="376"/>
        <end position="394"/>
    </location>
</feature>
<evidence type="ECO:0000259" key="8">
    <source>
        <dbReference type="PROSITE" id="PS50850"/>
    </source>
</evidence>
<feature type="transmembrane region" description="Helical" evidence="7">
    <location>
        <begin position="406"/>
        <end position="426"/>
    </location>
</feature>
<comment type="similarity">
    <text evidence="6">Belongs to the major facilitator superfamily. Phthalate permease family.</text>
</comment>
<name>A0A2P8VR95_9ENTR</name>
<organism evidence="9 10">
    <name type="scientific">Siccibacter turicensis</name>
    <dbReference type="NCBI Taxonomy" id="357233"/>
    <lineage>
        <taxon>Bacteria</taxon>
        <taxon>Pseudomonadati</taxon>
        <taxon>Pseudomonadota</taxon>
        <taxon>Gammaproteobacteria</taxon>
        <taxon>Enterobacterales</taxon>
        <taxon>Enterobacteriaceae</taxon>
        <taxon>Siccibacter</taxon>
    </lineage>
</organism>
<dbReference type="OrthoDB" id="9781156at2"/>
<feature type="transmembrane region" description="Helical" evidence="7">
    <location>
        <begin position="21"/>
        <end position="40"/>
    </location>
</feature>
<keyword evidence="10" id="KW-1185">Reference proteome</keyword>
<sequence>MSQGINAGISASKTRRVVRHLRWWVLALFLMGVTVNYITRNSLGILAPELKSSIGITTEQYSWIVGAFQLAYTLFQPICGWLIDVIGLKLGFMICATLWALMCIFHAGAGSWIQLAILRFFMGSAEAAATPANAKTLGEWFPKKERPVAAGWAGVGFSIGAMLAPPIIYFAHASFGWQGAFMFTGVLALVWVVLWWLFYQSPEKHPNLSAEELAYIKQDNEPPAVRLPFFTALKTVGKNKRFYGIAIPAFMAEPAWAVMSFWVPLYLAKEHGMDLKQIAMFAWLPFLAADLGSVASGYLTKVYVRVFGCTRVNSIVASSVTGAFLMVSLAIVTLTRDPYITIALISIGGFGHQIISCMLSALVVESFDKGQMATVNGMRGSCAWIASFLFSLLIGVTADKIGFNPLFIAMGLFDLIGAVFLIAFIAERRASRA</sequence>
<protein>
    <submittedName>
        <fullName evidence="9">MFS transporter</fullName>
    </submittedName>
</protein>
<dbReference type="AlphaFoldDB" id="A0A2P8VR95"/>
<dbReference type="InterPro" id="IPR020846">
    <property type="entry name" value="MFS_dom"/>
</dbReference>
<comment type="subcellular location">
    <subcellularLocation>
        <location evidence="1">Membrane</location>
        <topology evidence="1">Multi-pass membrane protein</topology>
    </subcellularLocation>
</comment>
<dbReference type="InterPro" id="IPR036259">
    <property type="entry name" value="MFS_trans_sf"/>
</dbReference>
<dbReference type="Pfam" id="PF07690">
    <property type="entry name" value="MFS_1"/>
    <property type="match status" value="1"/>
</dbReference>
<keyword evidence="4 7" id="KW-1133">Transmembrane helix</keyword>